<keyword evidence="2" id="KW-1185">Reference proteome</keyword>
<dbReference type="RefSeq" id="WP_168869507.1">
    <property type="nucleotide sequence ID" value="NZ_JABAIA010000001.1"/>
</dbReference>
<accession>A0A847RKL4</accession>
<sequence length="319" mass="37040">MVNNAQKAVVLEEVITHVAAFPYDVRAEVVVGELLDNQVRRDEVVVQLKNVFTRSFNKDILHVKLDDSQPYQPYVVMSLSRDGIYDRLPEGLFHEFSEQRGKTRGTVDMVARYKRQQQEELQARRFFQPLENEFFLQRVFLEQREKHLLFDVFGKDADMLFSQFWDLPEGLPGAAANRLVKLLPYMHRIAGNYRMVRLCLQLVLEQEVEVSVDHTPQAVRTESGVPLGEWRLGVDSMVSQVFYTDMPRATVTIGPLQRQRVYDYLPWQPYGRLLETCYGYLFPADMDINTVLVPDPADKKKPLSDQHAEDGLMGYNFFL</sequence>
<dbReference type="AlphaFoldDB" id="A0A847RKL4"/>
<dbReference type="Proteomes" id="UP000570474">
    <property type="component" value="Unassembled WGS sequence"/>
</dbReference>
<evidence type="ECO:0000313" key="1">
    <source>
        <dbReference type="EMBL" id="NLR63512.1"/>
    </source>
</evidence>
<gene>
    <name evidence="1" type="ORF">HGH92_04255</name>
</gene>
<dbReference type="EMBL" id="JABAIA010000001">
    <property type="protein sequence ID" value="NLR63512.1"/>
    <property type="molecule type" value="Genomic_DNA"/>
</dbReference>
<evidence type="ECO:0008006" key="3">
    <source>
        <dbReference type="Google" id="ProtNLM"/>
    </source>
</evidence>
<comment type="caution">
    <text evidence="1">The sequence shown here is derived from an EMBL/GenBank/DDBJ whole genome shotgun (WGS) entry which is preliminary data.</text>
</comment>
<name>A0A847RKL4_9BACT</name>
<evidence type="ECO:0000313" key="2">
    <source>
        <dbReference type="Proteomes" id="UP000570474"/>
    </source>
</evidence>
<reference evidence="1 2" key="1">
    <citation type="submission" date="2020-04" db="EMBL/GenBank/DDBJ databases">
        <authorList>
            <person name="Yin C."/>
        </authorList>
    </citation>
    <scope>NUCLEOTIDE SEQUENCE [LARGE SCALE GENOMIC DNA]</scope>
    <source>
        <strain evidence="1 2">Ae27</strain>
    </source>
</reference>
<organism evidence="1 2">
    <name type="scientific">Chitinophaga varians</name>
    <dbReference type="NCBI Taxonomy" id="2202339"/>
    <lineage>
        <taxon>Bacteria</taxon>
        <taxon>Pseudomonadati</taxon>
        <taxon>Bacteroidota</taxon>
        <taxon>Chitinophagia</taxon>
        <taxon>Chitinophagales</taxon>
        <taxon>Chitinophagaceae</taxon>
        <taxon>Chitinophaga</taxon>
    </lineage>
</organism>
<protein>
    <recommendedName>
        <fullName evidence="3">Type VI secretion, VasB, ImpH, VC_A0111</fullName>
    </recommendedName>
</protein>
<proteinExistence type="predicted"/>